<feature type="transmembrane region" description="Helical" evidence="1">
    <location>
        <begin position="64"/>
        <end position="85"/>
    </location>
</feature>
<evidence type="ECO:0000313" key="3">
    <source>
        <dbReference type="Proteomes" id="UP001163882"/>
    </source>
</evidence>
<protein>
    <recommendedName>
        <fullName evidence="4">DUF4345 domain-containing protein</fullName>
    </recommendedName>
</protein>
<dbReference type="Proteomes" id="UP001163882">
    <property type="component" value="Chromosome"/>
</dbReference>
<feature type="transmembrane region" description="Helical" evidence="1">
    <location>
        <begin position="92"/>
        <end position="110"/>
    </location>
</feature>
<reference evidence="2" key="1">
    <citation type="submission" date="2022-10" db="EMBL/GenBank/DDBJ databases">
        <title>YIM 151497 complete genome.</title>
        <authorList>
            <person name="Chen X."/>
        </authorList>
    </citation>
    <scope>NUCLEOTIDE SEQUENCE</scope>
    <source>
        <strain evidence="2">YIM 151497</strain>
    </source>
</reference>
<dbReference type="RefSeq" id="WP_264227026.1">
    <property type="nucleotide sequence ID" value="NZ_CP107716.1"/>
</dbReference>
<name>A0ABY6IS35_9HYPH</name>
<evidence type="ECO:0000256" key="1">
    <source>
        <dbReference type="SAM" id="Phobius"/>
    </source>
</evidence>
<feature type="transmembrane region" description="Helical" evidence="1">
    <location>
        <begin position="116"/>
        <end position="136"/>
    </location>
</feature>
<organism evidence="2 3">
    <name type="scientific">Pelagibacterium flavum</name>
    <dbReference type="NCBI Taxonomy" id="2984530"/>
    <lineage>
        <taxon>Bacteria</taxon>
        <taxon>Pseudomonadati</taxon>
        <taxon>Pseudomonadota</taxon>
        <taxon>Alphaproteobacteria</taxon>
        <taxon>Hyphomicrobiales</taxon>
        <taxon>Devosiaceae</taxon>
        <taxon>Pelagibacterium</taxon>
    </lineage>
</organism>
<dbReference type="EMBL" id="CP107716">
    <property type="protein sequence ID" value="UYQ73441.1"/>
    <property type="molecule type" value="Genomic_DNA"/>
</dbReference>
<proteinExistence type="predicted"/>
<keyword evidence="3" id="KW-1185">Reference proteome</keyword>
<gene>
    <name evidence="2" type="ORF">OF122_06690</name>
</gene>
<sequence length="140" mass="15017">MQTTQNRLTGGLLTILGVLALGTGVYFLGIRPTLLPEDIRFTGIDEATLPQPFLDWLGIVFRTWGGFITGFGIVIIGIGVATFAGDTRWLRYGTAAGILVAFGRFAYSNVVISGDYLIFIASMFVVALIAAALLIWKSGP</sequence>
<keyword evidence="1" id="KW-0472">Membrane</keyword>
<keyword evidence="1" id="KW-1133">Transmembrane helix</keyword>
<evidence type="ECO:0008006" key="4">
    <source>
        <dbReference type="Google" id="ProtNLM"/>
    </source>
</evidence>
<keyword evidence="1" id="KW-0812">Transmembrane</keyword>
<feature type="transmembrane region" description="Helical" evidence="1">
    <location>
        <begin position="12"/>
        <end position="30"/>
    </location>
</feature>
<accession>A0ABY6IS35</accession>
<evidence type="ECO:0000313" key="2">
    <source>
        <dbReference type="EMBL" id="UYQ73441.1"/>
    </source>
</evidence>